<evidence type="ECO:0000256" key="3">
    <source>
        <dbReference type="SAM" id="SignalP"/>
    </source>
</evidence>
<keyword evidence="2" id="KW-0472">Membrane</keyword>
<feature type="compositionally biased region" description="Polar residues" evidence="1">
    <location>
        <begin position="428"/>
        <end position="447"/>
    </location>
</feature>
<feature type="transmembrane region" description="Helical" evidence="2">
    <location>
        <begin position="189"/>
        <end position="211"/>
    </location>
</feature>
<evidence type="ECO:0000256" key="2">
    <source>
        <dbReference type="SAM" id="Phobius"/>
    </source>
</evidence>
<accession>A0A8H2Y280</accession>
<keyword evidence="2" id="KW-0812">Transmembrane</keyword>
<organism evidence="4 5">
    <name type="scientific">Rhizoctonia solani</name>
    <dbReference type="NCBI Taxonomy" id="456999"/>
    <lineage>
        <taxon>Eukaryota</taxon>
        <taxon>Fungi</taxon>
        <taxon>Dikarya</taxon>
        <taxon>Basidiomycota</taxon>
        <taxon>Agaricomycotina</taxon>
        <taxon>Agaricomycetes</taxon>
        <taxon>Cantharellales</taxon>
        <taxon>Ceratobasidiaceae</taxon>
        <taxon>Rhizoctonia</taxon>
    </lineage>
</organism>
<dbReference type="AlphaFoldDB" id="A0A8H2Y280"/>
<sequence>MVLPLLVCLVAWSIGVNGFEFINFNYNLPGNTTYTIRWDISGSEPDVFDLILVQPQGVYSMGLPVNSAWTDLWTHAYAIQIPRNGNHFLDVTFGPSVQPGAYYWRMSSANGTLPLSNTFLISIGSVGVTNPTTITSLIPVTATQDVVQTSDGREVTYRSSQVYSSAVVYTTIIVVSDSGKGAPLTKVPMIAGIVLALLFLITLPIVLWLVLRYRRLPNHPSGRDKPTPIDLEDIRHSSVLNLTPSNASVANPTVTPAVSTRSTTRQVWAIVNGEKRLITVSDNPPRPLTPPLDPDPFADPSTPKSPRRILVPANPSASDHDLPSTSINSYDPLLSRANTTTTSFSAMHPHSAPSVRTHVDPSASREHLSEKMAHQTGQRLYEEPYALSEEDITSRIIVPGRAVDMGPLERDRVADMDENGLLPPDYFQATQPIPSRRSSQAGPSTRS</sequence>
<feature type="chain" id="PRO_5034779960" evidence="3">
    <location>
        <begin position="19"/>
        <end position="447"/>
    </location>
</feature>
<feature type="signal peptide" evidence="3">
    <location>
        <begin position="1"/>
        <end position="18"/>
    </location>
</feature>
<gene>
    <name evidence="4" type="ORF">RDB_LOCUS34803</name>
</gene>
<evidence type="ECO:0000313" key="5">
    <source>
        <dbReference type="Proteomes" id="UP000663861"/>
    </source>
</evidence>
<reference evidence="4" key="1">
    <citation type="submission" date="2021-01" db="EMBL/GenBank/DDBJ databases">
        <authorList>
            <person name="Kaushik A."/>
        </authorList>
    </citation>
    <scope>NUCLEOTIDE SEQUENCE</scope>
    <source>
        <strain evidence="4">AG4-RS23</strain>
    </source>
</reference>
<proteinExistence type="predicted"/>
<protein>
    <submittedName>
        <fullName evidence="4">Uncharacterized protein</fullName>
    </submittedName>
</protein>
<keyword evidence="3" id="KW-0732">Signal</keyword>
<evidence type="ECO:0000256" key="1">
    <source>
        <dbReference type="SAM" id="MobiDB-lite"/>
    </source>
</evidence>
<dbReference type="EMBL" id="CAJMWY010000538">
    <property type="protein sequence ID" value="CAE6437734.1"/>
    <property type="molecule type" value="Genomic_DNA"/>
</dbReference>
<feature type="compositionally biased region" description="Pro residues" evidence="1">
    <location>
        <begin position="284"/>
        <end position="294"/>
    </location>
</feature>
<name>A0A8H2Y280_9AGAM</name>
<feature type="region of interest" description="Disordered" evidence="1">
    <location>
        <begin position="279"/>
        <end position="331"/>
    </location>
</feature>
<keyword evidence="2" id="KW-1133">Transmembrane helix</keyword>
<feature type="region of interest" description="Disordered" evidence="1">
    <location>
        <begin position="411"/>
        <end position="447"/>
    </location>
</feature>
<comment type="caution">
    <text evidence="4">The sequence shown here is derived from an EMBL/GenBank/DDBJ whole genome shotgun (WGS) entry which is preliminary data.</text>
</comment>
<dbReference type="Proteomes" id="UP000663861">
    <property type="component" value="Unassembled WGS sequence"/>
</dbReference>
<evidence type="ECO:0000313" key="4">
    <source>
        <dbReference type="EMBL" id="CAE6437734.1"/>
    </source>
</evidence>